<keyword evidence="2" id="KW-1185">Reference proteome</keyword>
<dbReference type="Proteomes" id="UP000823485">
    <property type="component" value="Unassembled WGS sequence"/>
</dbReference>
<accession>A0ABS2R2I4</accession>
<name>A0ABS2R2I4_9BACI</name>
<protein>
    <submittedName>
        <fullName evidence="1">Uncharacterized protein</fullName>
    </submittedName>
</protein>
<evidence type="ECO:0000313" key="2">
    <source>
        <dbReference type="Proteomes" id="UP000823485"/>
    </source>
</evidence>
<sequence length="42" mass="4869">MLFPQPVKVRYVRGSFVYFPLYMVSRDKITLKGTGLMVQSSK</sequence>
<gene>
    <name evidence="1" type="ORF">JOC94_000826</name>
</gene>
<comment type="caution">
    <text evidence="1">The sequence shown here is derived from an EMBL/GenBank/DDBJ whole genome shotgun (WGS) entry which is preliminary data.</text>
</comment>
<evidence type="ECO:0000313" key="1">
    <source>
        <dbReference type="EMBL" id="MBM7713856.1"/>
    </source>
</evidence>
<proteinExistence type="predicted"/>
<organism evidence="1 2">
    <name type="scientific">Siminovitchia thermophila</name>
    <dbReference type="NCBI Taxonomy" id="1245522"/>
    <lineage>
        <taxon>Bacteria</taxon>
        <taxon>Bacillati</taxon>
        <taxon>Bacillota</taxon>
        <taxon>Bacilli</taxon>
        <taxon>Bacillales</taxon>
        <taxon>Bacillaceae</taxon>
        <taxon>Siminovitchia</taxon>
    </lineage>
</organism>
<dbReference type="EMBL" id="JAFBFH010000004">
    <property type="protein sequence ID" value="MBM7713856.1"/>
    <property type="molecule type" value="Genomic_DNA"/>
</dbReference>
<reference evidence="1 2" key="1">
    <citation type="submission" date="2021-01" db="EMBL/GenBank/DDBJ databases">
        <title>Genomic Encyclopedia of Type Strains, Phase IV (KMG-IV): sequencing the most valuable type-strain genomes for metagenomic binning, comparative biology and taxonomic classification.</title>
        <authorList>
            <person name="Goeker M."/>
        </authorList>
    </citation>
    <scope>NUCLEOTIDE SEQUENCE [LARGE SCALE GENOMIC DNA]</scope>
    <source>
        <strain evidence="1 2">DSM 105453</strain>
    </source>
</reference>